<dbReference type="SMART" id="SM00271">
    <property type="entry name" value="DnaJ"/>
    <property type="match status" value="1"/>
</dbReference>
<proteinExistence type="predicted"/>
<reference evidence="2" key="1">
    <citation type="submission" date="2022-10" db="EMBL/GenBank/DDBJ databases">
        <title>Encephalitozoon hellem ATCC 50604 Complete Genome.</title>
        <authorList>
            <person name="Mascarenhas dos Santos A.C."/>
            <person name="Julian A.T."/>
            <person name="Pombert J.-F."/>
        </authorList>
    </citation>
    <scope>NUCLEOTIDE SEQUENCE</scope>
    <source>
        <strain evidence="2">ATCC 50604</strain>
    </source>
</reference>
<dbReference type="Proteomes" id="UP001059546">
    <property type="component" value="Chromosome VII"/>
</dbReference>
<dbReference type="Pfam" id="PF00226">
    <property type="entry name" value="DnaJ"/>
    <property type="match status" value="1"/>
</dbReference>
<dbReference type="SUPFAM" id="SSF46565">
    <property type="entry name" value="Chaperone J-domain"/>
    <property type="match status" value="1"/>
</dbReference>
<evidence type="ECO:0000313" key="3">
    <source>
        <dbReference type="Proteomes" id="UP001059546"/>
    </source>
</evidence>
<dbReference type="PANTHER" id="PTHR44144:SF1">
    <property type="entry name" value="DNAJ HOMOLOG SUBFAMILY C MEMBER 9"/>
    <property type="match status" value="1"/>
</dbReference>
<dbReference type="InterPro" id="IPR001623">
    <property type="entry name" value="DnaJ_domain"/>
</dbReference>
<evidence type="ECO:0000259" key="1">
    <source>
        <dbReference type="PROSITE" id="PS50076"/>
    </source>
</evidence>
<dbReference type="PROSITE" id="PS50076">
    <property type="entry name" value="DNAJ_2"/>
    <property type="match status" value="1"/>
</dbReference>
<dbReference type="InterPro" id="IPR052594">
    <property type="entry name" value="J_domain-containing_protein"/>
</dbReference>
<accession>A0A9Q9C3N1</accession>
<dbReference type="Gene3D" id="1.10.287.110">
    <property type="entry name" value="DnaJ domain"/>
    <property type="match status" value="1"/>
</dbReference>
<evidence type="ECO:0000313" key="2">
    <source>
        <dbReference type="EMBL" id="UTX43546.1"/>
    </source>
</evidence>
<dbReference type="InterPro" id="IPR056453">
    <property type="entry name" value="HTH_DNAJC9"/>
</dbReference>
<dbReference type="AlphaFoldDB" id="A0A9Q9C3N1"/>
<name>A0A9Q9C3N1_ENCHE</name>
<dbReference type="PRINTS" id="PR00625">
    <property type="entry name" value="JDOMAIN"/>
</dbReference>
<dbReference type="GO" id="GO:0031072">
    <property type="term" value="F:heat shock protein binding"/>
    <property type="evidence" value="ECO:0007669"/>
    <property type="project" value="TreeGrafter"/>
</dbReference>
<dbReference type="GO" id="GO:0005634">
    <property type="term" value="C:nucleus"/>
    <property type="evidence" value="ECO:0007669"/>
    <property type="project" value="TreeGrafter"/>
</dbReference>
<dbReference type="CDD" id="cd06257">
    <property type="entry name" value="DnaJ"/>
    <property type="match status" value="1"/>
</dbReference>
<dbReference type="PANTHER" id="PTHR44144">
    <property type="entry name" value="DNAJ HOMOLOG SUBFAMILY C MEMBER 9"/>
    <property type="match status" value="1"/>
</dbReference>
<sequence length="198" mass="23439">MKRRGDPYKILGVERTSTDTEIKRAYRRLQRIYHPDSKTGDREAYEEVCRAYEEIQKSPPVEIIPVDDVAKMYKGSREEVSDIIALYNKYKGRVARIIDNLLLSDDKDESRLREIIDGLIECGTLKRYNGYYKRVCQDAKRKKRKAREEKMSREIAEEMGIDIDAPLEELLGRRGRRDGNFLSRLEEKYLKGRREEER</sequence>
<feature type="domain" description="J" evidence="1">
    <location>
        <begin position="6"/>
        <end position="91"/>
    </location>
</feature>
<protein>
    <submittedName>
        <fullName evidence="2">DnaJ domain-containing protein</fullName>
    </submittedName>
</protein>
<organism evidence="2 3">
    <name type="scientific">Encephalitozoon hellem</name>
    <name type="common">Microsporidian parasite</name>
    <dbReference type="NCBI Taxonomy" id="27973"/>
    <lineage>
        <taxon>Eukaryota</taxon>
        <taxon>Fungi</taxon>
        <taxon>Fungi incertae sedis</taxon>
        <taxon>Microsporidia</taxon>
        <taxon>Unikaryonidae</taxon>
        <taxon>Encephalitozoon</taxon>
    </lineage>
</organism>
<dbReference type="GO" id="GO:0005737">
    <property type="term" value="C:cytoplasm"/>
    <property type="evidence" value="ECO:0007669"/>
    <property type="project" value="TreeGrafter"/>
</dbReference>
<gene>
    <name evidence="2" type="ORF">GPU96_07g13060</name>
</gene>
<dbReference type="Pfam" id="PF23302">
    <property type="entry name" value="HTH_DNAJC9"/>
    <property type="match status" value="1"/>
</dbReference>
<dbReference type="EMBL" id="CP075153">
    <property type="protein sequence ID" value="UTX43546.1"/>
    <property type="molecule type" value="Genomic_DNA"/>
</dbReference>
<dbReference type="InterPro" id="IPR036869">
    <property type="entry name" value="J_dom_sf"/>
</dbReference>